<dbReference type="KEGG" id="sih:SiH_0900"/>
<evidence type="ECO:0000256" key="8">
    <source>
        <dbReference type="ARBA" id="ARBA00023136"/>
    </source>
</evidence>
<dbReference type="PROSITE" id="PS50893">
    <property type="entry name" value="ABC_TRANSPORTER_2"/>
    <property type="match status" value="1"/>
</dbReference>
<gene>
    <name evidence="10" type="ordered locus">SiH_0900</name>
</gene>
<evidence type="ECO:0000256" key="5">
    <source>
        <dbReference type="ARBA" id="ARBA00022741"/>
    </source>
</evidence>
<evidence type="ECO:0000256" key="1">
    <source>
        <dbReference type="ARBA" id="ARBA00004202"/>
    </source>
</evidence>
<organism evidence="10 11">
    <name type="scientific">Saccharolobus islandicus (strain HVE10/4)</name>
    <name type="common">Sulfolobus islandicus</name>
    <dbReference type="NCBI Taxonomy" id="930943"/>
    <lineage>
        <taxon>Archaea</taxon>
        <taxon>Thermoproteota</taxon>
        <taxon>Thermoprotei</taxon>
        <taxon>Sulfolobales</taxon>
        <taxon>Sulfolobaceae</taxon>
        <taxon>Saccharolobus</taxon>
    </lineage>
</organism>
<dbReference type="Pfam" id="PF00005">
    <property type="entry name" value="ABC_tran"/>
    <property type="match status" value="1"/>
</dbReference>
<dbReference type="Gene3D" id="3.40.50.300">
    <property type="entry name" value="P-loop containing nucleotide triphosphate hydrolases"/>
    <property type="match status" value="1"/>
</dbReference>
<sequence length="251" mass="28376">MAIEVKRLRVAYGEYVAIEDFNMRLERGSIVALIGPSGSGKSTVAKAILRILPPIAKVSGDIYLDNLNILSLQEKYMRDLRLKKISYIPQGSSKVYLNPTLKISDIIRKIYRNRDMEFEENKIRDLLLMVDLEPRILDRYPYMLSGGQLQRVLIAISLLFDPEYIIADEPTASLDVITQRSIGHIFKKLVKSKGLAVLLITHDLTFAKVVANYGIVLHKGKVIEYGEIQELIKMPKSNITKNLVEGSMAVE</sequence>
<dbReference type="Proteomes" id="UP000006395">
    <property type="component" value="Chromosome"/>
</dbReference>
<evidence type="ECO:0000256" key="3">
    <source>
        <dbReference type="ARBA" id="ARBA00022475"/>
    </source>
</evidence>
<evidence type="ECO:0000256" key="7">
    <source>
        <dbReference type="ARBA" id="ARBA00022967"/>
    </source>
</evidence>
<keyword evidence="3" id="KW-1003">Cell membrane</keyword>
<keyword evidence="6" id="KW-0067">ATP-binding</keyword>
<evidence type="ECO:0000256" key="4">
    <source>
        <dbReference type="ARBA" id="ARBA00022519"/>
    </source>
</evidence>
<dbReference type="GO" id="GO:0005886">
    <property type="term" value="C:plasma membrane"/>
    <property type="evidence" value="ECO:0007669"/>
    <property type="project" value="UniProtKB-SubCell"/>
</dbReference>
<comment type="subcellular location">
    <subcellularLocation>
        <location evidence="1">Cell membrane</location>
        <topology evidence="1">Peripheral membrane protein</topology>
    </subcellularLocation>
</comment>
<dbReference type="RefSeq" id="WP_014512395.1">
    <property type="nucleotide sequence ID" value="NC_017275.1"/>
</dbReference>
<feature type="domain" description="ABC transporter" evidence="9">
    <location>
        <begin position="3"/>
        <end position="244"/>
    </location>
</feature>
<keyword evidence="11" id="KW-1185">Reference proteome</keyword>
<evidence type="ECO:0000313" key="10">
    <source>
        <dbReference type="EMBL" id="ADX82253.1"/>
    </source>
</evidence>
<dbReference type="PROSITE" id="PS00211">
    <property type="entry name" value="ABC_TRANSPORTER_1"/>
    <property type="match status" value="1"/>
</dbReference>
<dbReference type="PANTHER" id="PTHR43297">
    <property type="entry name" value="OLIGOPEPTIDE TRANSPORT ATP-BINDING PROTEIN APPD"/>
    <property type="match status" value="1"/>
</dbReference>
<evidence type="ECO:0000259" key="9">
    <source>
        <dbReference type="PROSITE" id="PS50893"/>
    </source>
</evidence>
<dbReference type="InterPro" id="IPR017871">
    <property type="entry name" value="ABC_transporter-like_CS"/>
</dbReference>
<dbReference type="InterPro" id="IPR003593">
    <property type="entry name" value="AAA+_ATPase"/>
</dbReference>
<accession>F0NP67</accession>
<dbReference type="InterPro" id="IPR003439">
    <property type="entry name" value="ABC_transporter-like_ATP-bd"/>
</dbReference>
<dbReference type="SMART" id="SM00382">
    <property type="entry name" value="AAA"/>
    <property type="match status" value="1"/>
</dbReference>
<keyword evidence="5" id="KW-0547">Nucleotide-binding</keyword>
<name>F0NP67_SACI0</name>
<dbReference type="HOGENOM" id="CLU_000604_1_23_2"/>
<dbReference type="EMBL" id="CP002426">
    <property type="protein sequence ID" value="ADX82253.1"/>
    <property type="molecule type" value="Genomic_DNA"/>
</dbReference>
<dbReference type="GeneID" id="43365788"/>
<dbReference type="InterPro" id="IPR027417">
    <property type="entry name" value="P-loop_NTPase"/>
</dbReference>
<keyword evidence="8" id="KW-0472">Membrane</keyword>
<proteinExistence type="predicted"/>
<keyword evidence="4" id="KW-0997">Cell inner membrane</keyword>
<dbReference type="GO" id="GO:0016887">
    <property type="term" value="F:ATP hydrolysis activity"/>
    <property type="evidence" value="ECO:0007669"/>
    <property type="project" value="InterPro"/>
</dbReference>
<dbReference type="CDD" id="cd03257">
    <property type="entry name" value="ABC_NikE_OppD_transporters"/>
    <property type="match status" value="1"/>
</dbReference>
<dbReference type="InterPro" id="IPR050388">
    <property type="entry name" value="ABC_Ni/Peptide_Import"/>
</dbReference>
<dbReference type="AlphaFoldDB" id="F0NP67"/>
<dbReference type="GO" id="GO:0005524">
    <property type="term" value="F:ATP binding"/>
    <property type="evidence" value="ECO:0007669"/>
    <property type="project" value="UniProtKB-KW"/>
</dbReference>
<evidence type="ECO:0000256" key="2">
    <source>
        <dbReference type="ARBA" id="ARBA00022448"/>
    </source>
</evidence>
<dbReference type="SUPFAM" id="SSF52540">
    <property type="entry name" value="P-loop containing nucleoside triphosphate hydrolases"/>
    <property type="match status" value="1"/>
</dbReference>
<evidence type="ECO:0000313" key="11">
    <source>
        <dbReference type="Proteomes" id="UP000006395"/>
    </source>
</evidence>
<reference evidence="10 11" key="1">
    <citation type="journal article" date="2011" name="J. Bacteriol.">
        <title>Genome analyses of icelandic strains of Sulfolobus islandicus, model organisms for genetic and virus-host interaction studies.</title>
        <authorList>
            <person name="Guo L."/>
            <person name="Brugger K."/>
            <person name="Liu C."/>
            <person name="Shah S.A."/>
            <person name="Zheng H."/>
            <person name="Zhu Y."/>
            <person name="Wang S."/>
            <person name="Lillestol R.K."/>
            <person name="Chen L."/>
            <person name="Frank J."/>
            <person name="Prangishvili D."/>
            <person name="Paulin L."/>
            <person name="She Q."/>
            <person name="Huang L."/>
            <person name="Garrett R.A."/>
        </authorList>
    </citation>
    <scope>NUCLEOTIDE SEQUENCE [LARGE SCALE GENOMIC DNA]</scope>
    <source>
        <strain evidence="10 11">HVE10/4</strain>
    </source>
</reference>
<keyword evidence="2" id="KW-0813">Transport</keyword>
<protein>
    <submittedName>
        <fullName evidence="10">Oligo/dipeptide transport, ATP binding protein (DppD-1)</fullName>
    </submittedName>
</protein>
<evidence type="ECO:0000256" key="6">
    <source>
        <dbReference type="ARBA" id="ARBA00022840"/>
    </source>
</evidence>
<keyword evidence="7" id="KW-1278">Translocase</keyword>
<dbReference type="PANTHER" id="PTHR43297:SF14">
    <property type="entry name" value="ATPASE AAA-TYPE CORE DOMAIN-CONTAINING PROTEIN"/>
    <property type="match status" value="1"/>
</dbReference>